<protein>
    <submittedName>
        <fullName evidence="1">Uncharacterized protein</fullName>
    </submittedName>
</protein>
<reference evidence="1 2" key="1">
    <citation type="journal article" date="2010" name="BMC Genomics">
        <title>Genome comparison of the epiphytic bacteria Erwinia billingiae and E. tasmaniensis with the pear pathogen E. pyrifoliae.</title>
        <authorList>
            <person name="Kube M."/>
            <person name="Migdoll A.M."/>
            <person name="Gehring I."/>
            <person name="Heitmann K."/>
            <person name="Mayer Y."/>
            <person name="Kuhl H."/>
            <person name="Knaust F."/>
            <person name="Geider K."/>
            <person name="Reinhardt R."/>
        </authorList>
    </citation>
    <scope>NUCLEOTIDE SEQUENCE [LARGE SCALE GENOMIC DNA]</scope>
    <source>
        <strain evidence="1 2">Eb661</strain>
        <plasmid evidence="1">pEB170</plasmid>
    </source>
</reference>
<proteinExistence type="predicted"/>
<dbReference type="EMBL" id="FP236830">
    <property type="protein sequence ID" value="CAX53668.1"/>
    <property type="molecule type" value="Genomic_DNA"/>
</dbReference>
<dbReference type="AlphaFoldDB" id="D8MK70"/>
<keyword evidence="2" id="KW-1185">Reference proteome</keyword>
<evidence type="ECO:0000313" key="1">
    <source>
        <dbReference type="EMBL" id="CAX53668.1"/>
    </source>
</evidence>
<sequence>MPRFNCCDMTPPHPDGPVRAAAGVARYSVFILTADRASTPVFPY</sequence>
<accession>D8MK70</accession>
<dbReference type="HOGENOM" id="CLU_3216003_0_0_6"/>
<gene>
    <name evidence="1" type="ordered locus">EbC_pEb17202150</name>
</gene>
<dbReference type="Proteomes" id="UP000008793">
    <property type="component" value="Plasmid pEB170"/>
</dbReference>
<organism evidence="2">
    <name type="scientific">Erwinia billingiae (strain Eb661)</name>
    <dbReference type="NCBI Taxonomy" id="634500"/>
    <lineage>
        <taxon>Bacteria</taxon>
        <taxon>Pseudomonadati</taxon>
        <taxon>Pseudomonadota</taxon>
        <taxon>Gammaproteobacteria</taxon>
        <taxon>Enterobacterales</taxon>
        <taxon>Erwiniaceae</taxon>
        <taxon>Erwinia</taxon>
    </lineage>
</organism>
<keyword evidence="1" id="KW-0614">Plasmid</keyword>
<evidence type="ECO:0000313" key="2">
    <source>
        <dbReference type="Proteomes" id="UP000008793"/>
    </source>
</evidence>
<name>D8MK70_ERWBE</name>
<geneLocation type="plasmid" evidence="1 2">
    <name>pEB170</name>
</geneLocation>
<dbReference type="KEGG" id="ebi:EbC_pEb17202150"/>